<feature type="transmembrane region" description="Helical" evidence="1">
    <location>
        <begin position="122"/>
        <end position="140"/>
    </location>
</feature>
<name>A0A916XJE8_9BURK</name>
<dbReference type="InterPro" id="IPR002931">
    <property type="entry name" value="Transglutaminase-like"/>
</dbReference>
<proteinExistence type="predicted"/>
<feature type="transmembrane region" description="Helical" evidence="1">
    <location>
        <begin position="146"/>
        <end position="166"/>
    </location>
</feature>
<dbReference type="SMART" id="SM00460">
    <property type="entry name" value="TGc"/>
    <property type="match status" value="1"/>
</dbReference>
<comment type="caution">
    <text evidence="3">The sequence shown here is derived from an EMBL/GenBank/DDBJ whole genome shotgun (WGS) entry which is preliminary data.</text>
</comment>
<feature type="domain" description="Transglutaminase-like" evidence="2">
    <location>
        <begin position="421"/>
        <end position="492"/>
    </location>
</feature>
<keyword evidence="1" id="KW-0812">Transmembrane</keyword>
<dbReference type="Gene3D" id="3.10.620.30">
    <property type="match status" value="1"/>
</dbReference>
<evidence type="ECO:0000259" key="2">
    <source>
        <dbReference type="SMART" id="SM00460"/>
    </source>
</evidence>
<evidence type="ECO:0000256" key="1">
    <source>
        <dbReference type="SAM" id="Phobius"/>
    </source>
</evidence>
<dbReference type="Pfam" id="PF11992">
    <property type="entry name" value="TgpA_N"/>
    <property type="match status" value="1"/>
</dbReference>
<dbReference type="Pfam" id="PF01841">
    <property type="entry name" value="Transglut_core"/>
    <property type="match status" value="1"/>
</dbReference>
<dbReference type="InterPro" id="IPR038765">
    <property type="entry name" value="Papain-like_cys_pep_sf"/>
</dbReference>
<organism evidence="3 4">
    <name type="scientific">Undibacterium terreum</name>
    <dbReference type="NCBI Taxonomy" id="1224302"/>
    <lineage>
        <taxon>Bacteria</taxon>
        <taxon>Pseudomonadati</taxon>
        <taxon>Pseudomonadota</taxon>
        <taxon>Betaproteobacteria</taxon>
        <taxon>Burkholderiales</taxon>
        <taxon>Oxalobacteraceae</taxon>
        <taxon>Undibacterium</taxon>
    </lineage>
</organism>
<feature type="transmembrane region" description="Helical" evidence="1">
    <location>
        <begin position="562"/>
        <end position="584"/>
    </location>
</feature>
<gene>
    <name evidence="3" type="primary">tgpA</name>
    <name evidence="3" type="ORF">GCM10011396_26310</name>
</gene>
<reference evidence="3" key="2">
    <citation type="submission" date="2020-09" db="EMBL/GenBank/DDBJ databases">
        <authorList>
            <person name="Sun Q."/>
            <person name="Zhou Y."/>
        </authorList>
    </citation>
    <scope>NUCLEOTIDE SEQUENCE</scope>
    <source>
        <strain evidence="3">CGMCC 1.10998</strain>
    </source>
</reference>
<dbReference type="EMBL" id="BMED01000002">
    <property type="protein sequence ID" value="GGC77879.1"/>
    <property type="molecule type" value="Genomic_DNA"/>
</dbReference>
<evidence type="ECO:0000313" key="4">
    <source>
        <dbReference type="Proteomes" id="UP000637423"/>
    </source>
</evidence>
<accession>A0A916XJE8</accession>
<dbReference type="PANTHER" id="PTHR42736">
    <property type="entry name" value="PROTEIN-GLUTAMINE GAMMA-GLUTAMYLTRANSFERASE"/>
    <property type="match status" value="1"/>
</dbReference>
<sequence>MTQRASSSLASLHTTWRKQPLSRDKADTLLLLAACLLVILPHTFNLAWWINLACIGLLAWRGWLTLTGRRLPPSWVLVPVALLIMAGIFASFRTFFGREVGVAMLVLLLTCKLLEMHAKRDLFVVLFLAFFLQLTSFFYSQTMGTALLSAITIVVLLTAQLSFHYTGVVPPLRQRLKLGASILGLAIPLTLVAFVLFPRIQGPLWGLPSDANAGRSGLSDSMEPGNISNLALSDDIAFRVKFVGATPPRSLMYWRGVVLDQFDGKSWTQNAQYSPDPPQDARRLDGKPITQEIILEPSGQQWLFALDLPDAAPAIENTSSRLNSRMELRTARPVSKRLRYLARSYPQYALETEIRRGVLNRALTLPPGYNPRTLAFAAELRKRYTDDTQLINAVLQFFRTEKFSYTLEPPLLGENGVDDFLFNTREGFCEHYSSSFAVLMRAAGIPARVVAGYQGGSLNVVDGYMEVRQADAHAWTEVWLPERGWLRVDPTAAVAPGRVSLNAPLPRRGIAGLFTVNRDSMFADLRMRWDALNNSWNQWVLNYNDGVQKDFLRSLGFSDVDWPQLVLLLFLAGAVAIGIVALPLMRNRVRITPLDKVYFLLCQKMAKKAYARAKHEGPVAYAERLRAGLSAEAYAPVEKFLALYAAAKYGKNSLPEAVIVSRLKTLLAECS</sequence>
<dbReference type="PANTHER" id="PTHR42736:SF1">
    <property type="entry name" value="PROTEIN-GLUTAMINE GAMMA-GLUTAMYLTRANSFERASE"/>
    <property type="match status" value="1"/>
</dbReference>
<protein>
    <submittedName>
        <fullName evidence="3">Protein-glutamine gamma-glutamyltransferase</fullName>
    </submittedName>
</protein>
<dbReference type="Proteomes" id="UP000637423">
    <property type="component" value="Unassembled WGS sequence"/>
</dbReference>
<keyword evidence="1" id="KW-0472">Membrane</keyword>
<dbReference type="InterPro" id="IPR052901">
    <property type="entry name" value="Bact_TGase-like"/>
</dbReference>
<dbReference type="RefSeq" id="WP_188566476.1">
    <property type="nucleotide sequence ID" value="NZ_BMED01000002.1"/>
</dbReference>
<evidence type="ECO:0000313" key="3">
    <source>
        <dbReference type="EMBL" id="GGC77879.1"/>
    </source>
</evidence>
<dbReference type="SUPFAM" id="SSF54001">
    <property type="entry name" value="Cysteine proteinases"/>
    <property type="match status" value="1"/>
</dbReference>
<feature type="transmembrane region" description="Helical" evidence="1">
    <location>
        <begin position="178"/>
        <end position="197"/>
    </location>
</feature>
<feature type="transmembrane region" description="Helical" evidence="1">
    <location>
        <begin position="21"/>
        <end position="40"/>
    </location>
</feature>
<dbReference type="AlphaFoldDB" id="A0A916XJE8"/>
<feature type="transmembrane region" description="Helical" evidence="1">
    <location>
        <begin position="75"/>
        <end position="92"/>
    </location>
</feature>
<keyword evidence="4" id="KW-1185">Reference proteome</keyword>
<keyword evidence="1" id="KW-1133">Transmembrane helix</keyword>
<dbReference type="InterPro" id="IPR021878">
    <property type="entry name" value="TgpA_N"/>
</dbReference>
<reference evidence="3" key="1">
    <citation type="journal article" date="2014" name="Int. J. Syst. Evol. Microbiol.">
        <title>Complete genome sequence of Corynebacterium casei LMG S-19264T (=DSM 44701T), isolated from a smear-ripened cheese.</title>
        <authorList>
            <consortium name="US DOE Joint Genome Institute (JGI-PGF)"/>
            <person name="Walter F."/>
            <person name="Albersmeier A."/>
            <person name="Kalinowski J."/>
            <person name="Ruckert C."/>
        </authorList>
    </citation>
    <scope>NUCLEOTIDE SEQUENCE</scope>
    <source>
        <strain evidence="3">CGMCC 1.10998</strain>
    </source>
</reference>